<reference evidence="3" key="1">
    <citation type="submission" date="2015-12" db="EMBL/GenBank/DDBJ databases">
        <title>De novo transcriptome assembly of four potential Pierce s Disease insect vectors from Arizona vineyards.</title>
        <authorList>
            <person name="Tassone E.E."/>
        </authorList>
    </citation>
    <scope>NUCLEOTIDE SEQUENCE</scope>
</reference>
<accession>A0A1B6C652</accession>
<dbReference type="Gene3D" id="3.30.70.3250">
    <property type="entry name" value="Ribonuclease P, Pop5 subunit"/>
    <property type="match status" value="1"/>
</dbReference>
<dbReference type="InterPro" id="IPR038085">
    <property type="entry name" value="Rnp2-like_sf"/>
</dbReference>
<dbReference type="PANTHER" id="PTHR48414">
    <property type="entry name" value="POP5 HOMOLOG, RIBONUCLEASE P_MRP SUBUNIT"/>
    <property type="match status" value="1"/>
</dbReference>
<dbReference type="SUPFAM" id="SSF160350">
    <property type="entry name" value="Rnp2-like"/>
    <property type="match status" value="1"/>
</dbReference>
<dbReference type="GO" id="GO:0001682">
    <property type="term" value="P:tRNA 5'-leader removal"/>
    <property type="evidence" value="ECO:0007669"/>
    <property type="project" value="InterPro"/>
</dbReference>
<evidence type="ECO:0000256" key="2">
    <source>
        <dbReference type="ARBA" id="ARBA00022694"/>
    </source>
</evidence>
<organism evidence="3">
    <name type="scientific">Clastoptera arizonana</name>
    <name type="common">Arizona spittle bug</name>
    <dbReference type="NCBI Taxonomy" id="38151"/>
    <lineage>
        <taxon>Eukaryota</taxon>
        <taxon>Metazoa</taxon>
        <taxon>Ecdysozoa</taxon>
        <taxon>Arthropoda</taxon>
        <taxon>Hexapoda</taxon>
        <taxon>Insecta</taxon>
        <taxon>Pterygota</taxon>
        <taxon>Neoptera</taxon>
        <taxon>Paraneoptera</taxon>
        <taxon>Hemiptera</taxon>
        <taxon>Auchenorrhyncha</taxon>
        <taxon>Cercopoidea</taxon>
        <taxon>Clastopteridae</taxon>
        <taxon>Clastoptera</taxon>
    </lineage>
</organism>
<evidence type="ECO:0000256" key="1">
    <source>
        <dbReference type="ARBA" id="ARBA00010800"/>
    </source>
</evidence>
<dbReference type="EMBL" id="GEDC01028414">
    <property type="protein sequence ID" value="JAS08884.1"/>
    <property type="molecule type" value="Transcribed_RNA"/>
</dbReference>
<dbReference type="AlphaFoldDB" id="A0A1B6C652"/>
<dbReference type="Pfam" id="PF01900">
    <property type="entry name" value="RNase_P_Rpp14"/>
    <property type="match status" value="1"/>
</dbReference>
<dbReference type="GO" id="GO:0030677">
    <property type="term" value="C:ribonuclease P complex"/>
    <property type="evidence" value="ECO:0007669"/>
    <property type="project" value="InterPro"/>
</dbReference>
<comment type="similarity">
    <text evidence="1">Belongs to the eukaryotic/archaeal RNase P protein component 2 family.</text>
</comment>
<dbReference type="PANTHER" id="PTHR48414:SF1">
    <property type="entry name" value="POP5 HOMOLOG, RIBONUCLEASE P_MRP SUBUNIT"/>
    <property type="match status" value="1"/>
</dbReference>
<keyword evidence="2" id="KW-0819">tRNA processing</keyword>
<protein>
    <submittedName>
        <fullName evidence="3">Uncharacterized protein</fullName>
    </submittedName>
</protein>
<dbReference type="InterPro" id="IPR002759">
    <property type="entry name" value="Pop5/Rpp14/Rnp2-like"/>
</dbReference>
<evidence type="ECO:0000313" key="3">
    <source>
        <dbReference type="EMBL" id="JAS08884.1"/>
    </source>
</evidence>
<proteinExistence type="inferred from homology"/>
<gene>
    <name evidence="3" type="ORF">g.12075</name>
</gene>
<sequence length="148" mass="16866">MVRFKNRYIVIEVNPVEKLKKGINLRSSLLYNSVITAVQKFHGDFGVAAIRAGLSAKYCNEVTRTALIRLRHGPHRLLSSILPLVNEIGYQKVQVKTLYVGATLKQCYKFLRVSINLLGRVHKSKFNFLPGTYFKRGLNIISVFMILN</sequence>
<name>A0A1B6C652_9HEMI</name>